<evidence type="ECO:0000313" key="4">
    <source>
        <dbReference type="EMBL" id="UNP31026.1"/>
    </source>
</evidence>
<accession>A0ABY3XHC1</accession>
<evidence type="ECO:0000256" key="1">
    <source>
        <dbReference type="ARBA" id="ARBA00022737"/>
    </source>
</evidence>
<dbReference type="EMBL" id="CP093547">
    <property type="protein sequence ID" value="UNP31026.1"/>
    <property type="molecule type" value="Genomic_DNA"/>
</dbReference>
<dbReference type="InterPro" id="IPR011990">
    <property type="entry name" value="TPR-like_helical_dom_sf"/>
</dbReference>
<name>A0ABY3XHC1_9GAMM</name>
<dbReference type="PANTHER" id="PTHR44858">
    <property type="entry name" value="TETRATRICOPEPTIDE REPEAT PROTEIN 6"/>
    <property type="match status" value="1"/>
</dbReference>
<dbReference type="SMART" id="SM00028">
    <property type="entry name" value="TPR"/>
    <property type="match status" value="3"/>
</dbReference>
<dbReference type="Proteomes" id="UP000829194">
    <property type="component" value="Chromosome"/>
</dbReference>
<dbReference type="RefSeq" id="WP_057942204.1">
    <property type="nucleotide sequence ID" value="NZ_CP011131.1"/>
</dbReference>
<proteinExistence type="predicted"/>
<dbReference type="PROSITE" id="PS50005">
    <property type="entry name" value="TPR"/>
    <property type="match status" value="1"/>
</dbReference>
<evidence type="ECO:0000256" key="2">
    <source>
        <dbReference type="ARBA" id="ARBA00022803"/>
    </source>
</evidence>
<keyword evidence="1" id="KW-0677">Repeat</keyword>
<evidence type="ECO:0000256" key="3">
    <source>
        <dbReference type="PROSITE-ProRule" id="PRU00339"/>
    </source>
</evidence>
<evidence type="ECO:0000313" key="5">
    <source>
        <dbReference type="Proteomes" id="UP000829194"/>
    </source>
</evidence>
<gene>
    <name evidence="4" type="ORF">MOV92_07210</name>
</gene>
<dbReference type="SUPFAM" id="SSF48452">
    <property type="entry name" value="TPR-like"/>
    <property type="match status" value="1"/>
</dbReference>
<dbReference type="InterPro" id="IPR019734">
    <property type="entry name" value="TPR_rpt"/>
</dbReference>
<dbReference type="Gene3D" id="1.25.40.10">
    <property type="entry name" value="Tetratricopeptide repeat domain"/>
    <property type="match status" value="1"/>
</dbReference>
<sequence>MKAGDFITVQEDNGDWHTVRILEADTWPDGSEVFHCTSYRPTRERPHADALRMLEVAVHHAPIDAADFKARWSVLHSQPLTDADKAGFFEYLKHTDFPRYVEATGQDLSALIASANAEYRQGCALSEQAQPQRAIEHYERAFDLFPLFFEAIDNRAFSLMELGDYAAALIGFEHSLRVNPQGDAASFSRGECLLKLGRYAEAEAVFRDGAQRPGEHQALYRQFEETARNQRWLAARGK</sequence>
<dbReference type="Pfam" id="PF13432">
    <property type="entry name" value="TPR_16"/>
    <property type="match status" value="1"/>
</dbReference>
<dbReference type="PANTHER" id="PTHR44858:SF1">
    <property type="entry name" value="UDP-N-ACETYLGLUCOSAMINE--PEPTIDE N-ACETYLGLUCOSAMINYLTRANSFERASE SPINDLY-RELATED"/>
    <property type="match status" value="1"/>
</dbReference>
<organism evidence="4 5">
    <name type="scientific">Lysobacter gummosus</name>
    <dbReference type="NCBI Taxonomy" id="262324"/>
    <lineage>
        <taxon>Bacteria</taxon>
        <taxon>Pseudomonadati</taxon>
        <taxon>Pseudomonadota</taxon>
        <taxon>Gammaproteobacteria</taxon>
        <taxon>Lysobacterales</taxon>
        <taxon>Lysobacteraceae</taxon>
        <taxon>Lysobacter</taxon>
    </lineage>
</organism>
<dbReference type="Pfam" id="PF13174">
    <property type="entry name" value="TPR_6"/>
    <property type="match status" value="1"/>
</dbReference>
<keyword evidence="2 3" id="KW-0802">TPR repeat</keyword>
<reference evidence="4 5" key="1">
    <citation type="submission" date="2022-03" db="EMBL/GenBank/DDBJ databases">
        <title>Complete genome sequence of Lysobacter capsici VKM B-2533 and Lysobacter gummosus 10.1.1, promising sources of lytic agents.</title>
        <authorList>
            <person name="Tarlachkov S.V."/>
            <person name="Kudryakova I.V."/>
            <person name="Afoshin A.S."/>
            <person name="Leontyevskaya E.A."/>
            <person name="Leontyevskaya N.V."/>
        </authorList>
    </citation>
    <scope>NUCLEOTIDE SEQUENCE [LARGE SCALE GENOMIC DNA]</scope>
    <source>
        <strain evidence="4 5">10.1.1</strain>
    </source>
</reference>
<keyword evidence="5" id="KW-1185">Reference proteome</keyword>
<feature type="repeat" description="TPR" evidence="3">
    <location>
        <begin position="115"/>
        <end position="148"/>
    </location>
</feature>
<protein>
    <submittedName>
        <fullName evidence="4">Tetratricopeptide repeat protein</fullName>
    </submittedName>
</protein>
<dbReference type="InterPro" id="IPR050498">
    <property type="entry name" value="Ycf3"/>
</dbReference>